<dbReference type="InterPro" id="IPR017871">
    <property type="entry name" value="ABC_transporter-like_CS"/>
</dbReference>
<keyword evidence="5" id="KW-0547">Nucleotide-binding</keyword>
<evidence type="ECO:0000256" key="5">
    <source>
        <dbReference type="ARBA" id="ARBA00022741"/>
    </source>
</evidence>
<dbReference type="OrthoDB" id="501320at2"/>
<protein>
    <submittedName>
        <fullName evidence="10">ATP-binding cassette domain-containing protein</fullName>
    </submittedName>
</protein>
<keyword evidence="4" id="KW-1003">Cell membrane</keyword>
<dbReference type="NCBIfam" id="NF010167">
    <property type="entry name" value="PRK13648.1"/>
    <property type="match status" value="2"/>
</dbReference>
<dbReference type="InterPro" id="IPR050095">
    <property type="entry name" value="ECF_ABC_transporter_ATP-bd"/>
</dbReference>
<dbReference type="RefSeq" id="WP_153735448.1">
    <property type="nucleotide sequence ID" value="NZ_WJNG01000002.1"/>
</dbReference>
<comment type="subcellular location">
    <subcellularLocation>
        <location evidence="1">Cell membrane</location>
        <topology evidence="1">Peripheral membrane protein</topology>
    </subcellularLocation>
</comment>
<evidence type="ECO:0000256" key="2">
    <source>
        <dbReference type="ARBA" id="ARBA00005417"/>
    </source>
</evidence>
<feature type="domain" description="ABC transporter" evidence="9">
    <location>
        <begin position="7"/>
        <end position="233"/>
    </location>
</feature>
<dbReference type="CDD" id="cd03225">
    <property type="entry name" value="ABC_cobalt_CbiO_domain1"/>
    <property type="match status" value="2"/>
</dbReference>
<keyword evidence="3" id="KW-0813">Transport</keyword>
<dbReference type="InterPro" id="IPR027417">
    <property type="entry name" value="P-loop_NTPase"/>
</dbReference>
<dbReference type="AlphaFoldDB" id="A0A6A8DG42"/>
<dbReference type="EMBL" id="WJNG01000002">
    <property type="protein sequence ID" value="MRH41827.1"/>
    <property type="molecule type" value="Genomic_DNA"/>
</dbReference>
<evidence type="ECO:0000259" key="9">
    <source>
        <dbReference type="PROSITE" id="PS50893"/>
    </source>
</evidence>
<feature type="domain" description="ABC transporter" evidence="9">
    <location>
        <begin position="263"/>
        <end position="490"/>
    </location>
</feature>
<dbReference type="InterPro" id="IPR003593">
    <property type="entry name" value="AAA+_ATPase"/>
</dbReference>
<dbReference type="Proteomes" id="UP000799092">
    <property type="component" value="Unassembled WGS sequence"/>
</dbReference>
<evidence type="ECO:0000256" key="8">
    <source>
        <dbReference type="ARBA" id="ARBA00023136"/>
    </source>
</evidence>
<dbReference type="Gene3D" id="3.40.50.300">
    <property type="entry name" value="P-loop containing nucleotide triphosphate hydrolases"/>
    <property type="match status" value="2"/>
</dbReference>
<comment type="similarity">
    <text evidence="2">Belongs to the ABC transporter superfamily.</text>
</comment>
<gene>
    <name evidence="10" type="ORF">GH741_03965</name>
</gene>
<dbReference type="GO" id="GO:0042626">
    <property type="term" value="F:ATPase-coupled transmembrane transporter activity"/>
    <property type="evidence" value="ECO:0007669"/>
    <property type="project" value="TreeGrafter"/>
</dbReference>
<sequence>MTAITSVKDLRLKFPGVESLLFKDFSLSIEKGEKVLIVGPSGSGKSTLLQVLTGLIPNSVEIPMKADQISIPDSWGFLFQDPDTQFCMPYVDEELAFVLENLQVPQEKMKHYMIQYLTQVGLSFDDIHTNIQTLSGGMKQRLAIASVLALEPDVLFLDEPTAMLDPDGTQEVWETIKEIGEDKTLIIVEHKIEHIVDFVDRVIILGENGKIIADGTTQEIFKNYKTTLIEQGIWYPTVWEDYLKAINKPTPIVNSIKDGKPAVSLANFSGFRRREKKIDIKEQNFYPGEWITIVGKNGAGKSTLLHAMMNLIKTKGSYYIFNQDYRKIDSLTDYLTFVFQNPEFQFVTNSVYEEVAYTLRIEKWSEKRIDKRVEELLGIFNLTNVKQNHPYQLSMGQKRRLSVAAAIVKEQPILLLDEPTFGQDAKNTFTVLEQLENLRKLGTTIIMVTHDLQITEHFATRIIEVHNGKIVEDCCPSEYLYKSTDKLVNVN</sequence>
<dbReference type="GO" id="GO:0016887">
    <property type="term" value="F:ATP hydrolysis activity"/>
    <property type="evidence" value="ECO:0007669"/>
    <property type="project" value="InterPro"/>
</dbReference>
<dbReference type="PROSITE" id="PS50893">
    <property type="entry name" value="ABC_TRANSPORTER_2"/>
    <property type="match status" value="2"/>
</dbReference>
<dbReference type="SMART" id="SM00382">
    <property type="entry name" value="AAA"/>
    <property type="match status" value="2"/>
</dbReference>
<organism evidence="10 11">
    <name type="scientific">Aquibacillus halophilus</name>
    <dbReference type="NCBI Taxonomy" id="930132"/>
    <lineage>
        <taxon>Bacteria</taxon>
        <taxon>Bacillati</taxon>
        <taxon>Bacillota</taxon>
        <taxon>Bacilli</taxon>
        <taxon>Bacillales</taxon>
        <taxon>Bacillaceae</taxon>
        <taxon>Aquibacillus</taxon>
    </lineage>
</organism>
<dbReference type="PANTHER" id="PTHR43553">
    <property type="entry name" value="HEAVY METAL TRANSPORTER"/>
    <property type="match status" value="1"/>
</dbReference>
<dbReference type="SUPFAM" id="SSF52540">
    <property type="entry name" value="P-loop containing nucleoside triphosphate hydrolases"/>
    <property type="match status" value="2"/>
</dbReference>
<comment type="caution">
    <text evidence="10">The sequence shown here is derived from an EMBL/GenBank/DDBJ whole genome shotgun (WGS) entry which is preliminary data.</text>
</comment>
<keyword evidence="11" id="KW-1185">Reference proteome</keyword>
<evidence type="ECO:0000256" key="7">
    <source>
        <dbReference type="ARBA" id="ARBA00022967"/>
    </source>
</evidence>
<evidence type="ECO:0000256" key="3">
    <source>
        <dbReference type="ARBA" id="ARBA00022448"/>
    </source>
</evidence>
<dbReference type="InterPro" id="IPR015856">
    <property type="entry name" value="ABC_transpr_CbiO/EcfA_su"/>
</dbReference>
<evidence type="ECO:0000313" key="10">
    <source>
        <dbReference type="EMBL" id="MRH41827.1"/>
    </source>
</evidence>
<dbReference type="InterPro" id="IPR003439">
    <property type="entry name" value="ABC_transporter-like_ATP-bd"/>
</dbReference>
<keyword evidence="8" id="KW-0472">Membrane</keyword>
<dbReference type="GO" id="GO:0005524">
    <property type="term" value="F:ATP binding"/>
    <property type="evidence" value="ECO:0007669"/>
    <property type="project" value="UniProtKB-KW"/>
</dbReference>
<proteinExistence type="inferred from homology"/>
<accession>A0A6A8DG42</accession>
<keyword evidence="6 10" id="KW-0067">ATP-binding</keyword>
<evidence type="ECO:0000313" key="11">
    <source>
        <dbReference type="Proteomes" id="UP000799092"/>
    </source>
</evidence>
<evidence type="ECO:0000256" key="4">
    <source>
        <dbReference type="ARBA" id="ARBA00022475"/>
    </source>
</evidence>
<dbReference type="PROSITE" id="PS00211">
    <property type="entry name" value="ABC_TRANSPORTER_1"/>
    <property type="match status" value="1"/>
</dbReference>
<reference evidence="10" key="1">
    <citation type="submission" date="2019-11" db="EMBL/GenBank/DDBJ databases">
        <authorList>
            <person name="Li J."/>
        </authorList>
    </citation>
    <scope>NUCLEOTIDE SEQUENCE</scope>
    <source>
        <strain evidence="10">B6B</strain>
    </source>
</reference>
<name>A0A6A8DG42_9BACI</name>
<evidence type="ECO:0000256" key="1">
    <source>
        <dbReference type="ARBA" id="ARBA00004202"/>
    </source>
</evidence>
<dbReference type="GO" id="GO:0043190">
    <property type="term" value="C:ATP-binding cassette (ABC) transporter complex"/>
    <property type="evidence" value="ECO:0007669"/>
    <property type="project" value="TreeGrafter"/>
</dbReference>
<dbReference type="Pfam" id="PF00005">
    <property type="entry name" value="ABC_tran"/>
    <property type="match status" value="2"/>
</dbReference>
<dbReference type="PANTHER" id="PTHR43553:SF24">
    <property type="entry name" value="ENERGY-COUPLING FACTOR TRANSPORTER ATP-BINDING PROTEIN ECFA1"/>
    <property type="match status" value="1"/>
</dbReference>
<keyword evidence="7" id="KW-1278">Translocase</keyword>
<evidence type="ECO:0000256" key="6">
    <source>
        <dbReference type="ARBA" id="ARBA00022840"/>
    </source>
</evidence>